<reference evidence="2" key="1">
    <citation type="submission" date="2016-10" db="EMBL/GenBank/DDBJ databases">
        <authorList>
            <person name="de Groot N.N."/>
        </authorList>
    </citation>
    <scope>NUCLEOTIDE SEQUENCE [LARGE SCALE GENOMIC DNA]</scope>
    <source>
        <strain evidence="2">DSM 1551</strain>
    </source>
</reference>
<evidence type="ECO:0000313" key="4">
    <source>
        <dbReference type="Proteomes" id="UP000490821"/>
    </source>
</evidence>
<reference evidence="1 4" key="3">
    <citation type="journal article" date="2020" name="Microbiome">
        <title>Single-cell genomics of uncultured bacteria reveals dietary fiber responders in the mouse gut microbiota.</title>
        <authorList>
            <person name="Chijiiwa R."/>
            <person name="Hosokawa M."/>
            <person name="Kogawa M."/>
            <person name="Nishikawa Y."/>
            <person name="Ide K."/>
            <person name="Sakanashi C."/>
            <person name="Takahashi K."/>
            <person name="Takeyama H."/>
        </authorList>
    </citation>
    <scope>NUCLEOTIDE SEQUENCE [LARGE SCALE GENOMIC DNA]</scope>
    <source>
        <strain evidence="1">IMSAGC_017</strain>
    </source>
</reference>
<evidence type="ECO:0000313" key="1">
    <source>
        <dbReference type="EMBL" id="GFI42097.1"/>
    </source>
</evidence>
<gene>
    <name evidence="1" type="ORF">IMSAGC017_02144</name>
    <name evidence="2" type="ORF">SAMN04489758_10681</name>
</gene>
<evidence type="ECO:0000313" key="2">
    <source>
        <dbReference type="EMBL" id="SET32699.1"/>
    </source>
</evidence>
<organism evidence="2 3">
    <name type="scientific">Thomasclavelia cocleata</name>
    <dbReference type="NCBI Taxonomy" id="69824"/>
    <lineage>
        <taxon>Bacteria</taxon>
        <taxon>Bacillati</taxon>
        <taxon>Bacillota</taxon>
        <taxon>Erysipelotrichia</taxon>
        <taxon>Erysipelotrichales</taxon>
        <taxon>Coprobacillaceae</taxon>
        <taxon>Thomasclavelia</taxon>
    </lineage>
</organism>
<dbReference type="Proteomes" id="UP000490821">
    <property type="component" value="Unassembled WGS sequence"/>
</dbReference>
<keyword evidence="3" id="KW-1185">Reference proteome</keyword>
<dbReference type="Proteomes" id="UP000198558">
    <property type="component" value="Unassembled WGS sequence"/>
</dbReference>
<accession>A0A1I0DJP6</accession>
<proteinExistence type="predicted"/>
<evidence type="ECO:0000313" key="3">
    <source>
        <dbReference type="Proteomes" id="UP000198558"/>
    </source>
</evidence>
<name>A0A1I0DJP6_9FIRM</name>
<protein>
    <submittedName>
        <fullName evidence="2">Uncharacterized protein</fullName>
    </submittedName>
</protein>
<dbReference type="EMBL" id="FOIN01000006">
    <property type="protein sequence ID" value="SET32699.1"/>
    <property type="molecule type" value="Genomic_DNA"/>
</dbReference>
<dbReference type="EMBL" id="BLMI01000264">
    <property type="protein sequence ID" value="GFI42097.1"/>
    <property type="molecule type" value="Genomic_DNA"/>
</dbReference>
<reference evidence="3" key="2">
    <citation type="submission" date="2016-10" db="EMBL/GenBank/DDBJ databases">
        <authorList>
            <person name="Varghese N."/>
            <person name="Submissions S."/>
        </authorList>
    </citation>
    <scope>NUCLEOTIDE SEQUENCE [LARGE SCALE GENOMIC DNA]</scope>
    <source>
        <strain evidence="3">DSM 1551</strain>
    </source>
</reference>
<sequence>MKEVKVIVESKKQQTIAEGSCSCPFTSQTVMFFTF</sequence>
<dbReference type="AlphaFoldDB" id="A0A1I0DJP6"/>